<dbReference type="InterPro" id="IPR036078">
    <property type="entry name" value="Spo11/TopoVI_A_sf"/>
</dbReference>
<accession>A0A3E2VDT3</accession>
<dbReference type="GO" id="GO:0005694">
    <property type="term" value="C:chromosome"/>
    <property type="evidence" value="ECO:0007669"/>
    <property type="project" value="InterPro"/>
</dbReference>
<dbReference type="EMBL" id="QVEV01000073">
    <property type="protein sequence ID" value="RGC08683.1"/>
    <property type="molecule type" value="Genomic_DNA"/>
</dbReference>
<dbReference type="Proteomes" id="UP000260025">
    <property type="component" value="Unassembled WGS sequence"/>
</dbReference>
<sequence>MIEEAFAQYLLQDTGFQRVIDLWIRQYQKLQHFGGTVRIKDPEDDEREAIGGFLGKDYWGVCDISIPYSIWKKGIEDSRFAGSDFLRVLEIYKGEHILTNKKQREIKAHKEQQDILSLKKCYENTKAGEWLTWMQKTNHKSYANIRQLLNNNKQQTVCYIMEAMNQLPVWRQEIETIAVFASTISQDPHFFDKGIENTMLFQGICYIFGVEEQEISLAEKNKLYYDAGLLKDDLSNICMIAHLNAIDRNETIHKGWEAFFERYEGWTVSLYNLQQIKRISEDIKAVYIVENPSVFRSLFLHGKKLGKKHIGFVCTNGQLNLCGYVLLDFIQKSKIPMYYAGDFDPEGVLIADKLKQRYKDDLYLWKSTVEEYHMIMSTSPISEKRLLSLQNCRTKELQALCRELEKHAYSGYQEALLPLYLEEIENA</sequence>
<dbReference type="Gene3D" id="3.40.1360.10">
    <property type="match status" value="1"/>
</dbReference>
<evidence type="ECO:0000259" key="2">
    <source>
        <dbReference type="Pfam" id="PF11796"/>
    </source>
</evidence>
<reference evidence="3 4" key="1">
    <citation type="submission" date="2018-08" db="EMBL/GenBank/DDBJ databases">
        <title>A genome reference for cultivated species of the human gut microbiota.</title>
        <authorList>
            <person name="Zou Y."/>
            <person name="Xue W."/>
            <person name="Luo G."/>
        </authorList>
    </citation>
    <scope>NUCLEOTIDE SEQUENCE [LARGE SCALE GENOMIC DNA]</scope>
    <source>
        <strain evidence="3 4">OF01-2LB</strain>
    </source>
</reference>
<dbReference type="RefSeq" id="WP_117444995.1">
    <property type="nucleotide sequence ID" value="NZ_JAJFEN010000087.1"/>
</dbReference>
<protein>
    <submittedName>
        <fullName evidence="3">DUF2399 domain-containing protein</fullName>
    </submittedName>
</protein>
<evidence type="ECO:0000313" key="3">
    <source>
        <dbReference type="EMBL" id="RGC08683.1"/>
    </source>
</evidence>
<gene>
    <name evidence="3" type="ORF">DXA38_21810</name>
</gene>
<dbReference type="OrthoDB" id="1661308at2"/>
<dbReference type="AlphaFoldDB" id="A0A3E2VDT3"/>
<comment type="caution">
    <text evidence="3">The sequence shown here is derived from an EMBL/GenBank/DDBJ whole genome shotgun (WGS) entry which is preliminary data.</text>
</comment>
<dbReference type="Pfam" id="PF11796">
    <property type="entry name" value="DUF3323"/>
    <property type="match status" value="1"/>
</dbReference>
<dbReference type="InterPro" id="IPR024466">
    <property type="entry name" value="CHP02679_N"/>
</dbReference>
<dbReference type="SUPFAM" id="SSF56726">
    <property type="entry name" value="DNA topoisomerase IV, alpha subunit"/>
    <property type="match status" value="1"/>
</dbReference>
<evidence type="ECO:0000259" key="1">
    <source>
        <dbReference type="Pfam" id="PF09664"/>
    </source>
</evidence>
<feature type="domain" description="Conserved hypothetical protein CHP02679 N terminus" evidence="2">
    <location>
        <begin position="34"/>
        <end position="244"/>
    </location>
</feature>
<dbReference type="GO" id="GO:0003677">
    <property type="term" value="F:DNA binding"/>
    <property type="evidence" value="ECO:0007669"/>
    <property type="project" value="InterPro"/>
</dbReference>
<feature type="domain" description="DUF2399" evidence="1">
    <location>
        <begin position="268"/>
        <end position="423"/>
    </location>
</feature>
<evidence type="ECO:0000313" key="4">
    <source>
        <dbReference type="Proteomes" id="UP000260025"/>
    </source>
</evidence>
<name>A0A3E2VDT3_CLOIN</name>
<organism evidence="3 4">
    <name type="scientific">Clostridium innocuum</name>
    <dbReference type="NCBI Taxonomy" id="1522"/>
    <lineage>
        <taxon>Bacteria</taxon>
        <taxon>Bacillati</taxon>
        <taxon>Bacillota</taxon>
        <taxon>Clostridia</taxon>
        <taxon>Eubacteriales</taxon>
        <taxon>Clostridiaceae</taxon>
        <taxon>Clostridium</taxon>
    </lineage>
</organism>
<dbReference type="CDD" id="cd00188">
    <property type="entry name" value="TOPRIM"/>
    <property type="match status" value="1"/>
</dbReference>
<proteinExistence type="predicted"/>
<dbReference type="Pfam" id="PF09664">
    <property type="entry name" value="DUF2399"/>
    <property type="match status" value="1"/>
</dbReference>
<dbReference type="InterPro" id="IPR024465">
    <property type="entry name" value="DUF2399"/>
</dbReference>